<keyword evidence="4" id="KW-1185">Reference proteome</keyword>
<accession>A0A0S4QEP5</accession>
<dbReference type="Proteomes" id="UP000198802">
    <property type="component" value="Unassembled WGS sequence"/>
</dbReference>
<dbReference type="InterPro" id="IPR008863">
    <property type="entry name" value="Toxic_anion-R_TelA"/>
</dbReference>
<evidence type="ECO:0000313" key="3">
    <source>
        <dbReference type="EMBL" id="CUU54005.1"/>
    </source>
</evidence>
<evidence type="ECO:0000313" key="4">
    <source>
        <dbReference type="Proteomes" id="UP000198802"/>
    </source>
</evidence>
<name>A0A0S4QEP5_9ACTN</name>
<feature type="region of interest" description="Disordered" evidence="2">
    <location>
        <begin position="107"/>
        <end position="126"/>
    </location>
</feature>
<dbReference type="RefSeq" id="WP_091271203.1">
    <property type="nucleotide sequence ID" value="NZ_FAOZ01000002.1"/>
</dbReference>
<sequence length="414" mass="43750">MSDSLDLGGTPASGAGAAYAGAAATGGVLELVPPAPVPVVADDQVDSMVPLDEATKVALRERAAAFAADLAAQDPRSPAFQSKINDITRMGEREIVASARVSSRMLDRPAAALQSSRGSRGGRAGADAQARVAGTLVELRQTVTDLDPGKADLKGARKLLGVVPMGNKIARYFQRYQSAQKQLDAIIGALGSGQDELRKDNAAIEHEKATLWAAMGKITEYATLARALDSAVSARIDQIRITDPATADALTSDALFPIRQRQQDLVTQLAVSVQGYLALDLVRKNNIELIKGVDRAQSTTVAALRTAVMVAQALANQQLVLDQITALNATTNNMILSTSELLRQQSGRIQEQASSSTVDVETLQKAFDNVFATMDAIDTYKVKAVDSLATTVAALETQVGRSKAYLERAHNGEG</sequence>
<comment type="similarity">
    <text evidence="1">Belongs to the TelA family.</text>
</comment>
<proteinExistence type="inferred from homology"/>
<dbReference type="PANTHER" id="PTHR38432:SF1">
    <property type="entry name" value="TELA-LIKE PROTEIN SAOUHSC_01408"/>
    <property type="match status" value="1"/>
</dbReference>
<gene>
    <name evidence="3" type="ORF">Ga0074812_1028</name>
</gene>
<dbReference type="AlphaFoldDB" id="A0A0S4QEP5"/>
<dbReference type="Pfam" id="PF05816">
    <property type="entry name" value="TelA"/>
    <property type="match status" value="1"/>
</dbReference>
<dbReference type="EMBL" id="FAOZ01000002">
    <property type="protein sequence ID" value="CUU54005.1"/>
    <property type="molecule type" value="Genomic_DNA"/>
</dbReference>
<organism evidence="3 4">
    <name type="scientific">Parafrankia irregularis</name>
    <dbReference type="NCBI Taxonomy" id="795642"/>
    <lineage>
        <taxon>Bacteria</taxon>
        <taxon>Bacillati</taxon>
        <taxon>Actinomycetota</taxon>
        <taxon>Actinomycetes</taxon>
        <taxon>Frankiales</taxon>
        <taxon>Frankiaceae</taxon>
        <taxon>Parafrankia</taxon>
    </lineage>
</organism>
<evidence type="ECO:0000256" key="2">
    <source>
        <dbReference type="SAM" id="MobiDB-lite"/>
    </source>
</evidence>
<reference evidence="4" key="1">
    <citation type="submission" date="2015-11" db="EMBL/GenBank/DDBJ databases">
        <authorList>
            <person name="Varghese N."/>
        </authorList>
    </citation>
    <scope>NUCLEOTIDE SEQUENCE [LARGE SCALE GENOMIC DNA]</scope>
    <source>
        <strain evidence="4">DSM 45899</strain>
    </source>
</reference>
<dbReference type="PANTHER" id="PTHR38432">
    <property type="entry name" value="TELA-LIKE PROTEIN SAOUHSC_01408"/>
    <property type="match status" value="1"/>
</dbReference>
<protein>
    <submittedName>
        <fullName evidence="3">Uncharacterized conserved protein YaaN involved in tellurite resistance</fullName>
    </submittedName>
</protein>
<evidence type="ECO:0000256" key="1">
    <source>
        <dbReference type="ARBA" id="ARBA00005541"/>
    </source>
</evidence>